<dbReference type="InterPro" id="IPR034015">
    <property type="entry name" value="M1_LTA4H"/>
</dbReference>
<dbReference type="Gene3D" id="2.60.40.1730">
    <property type="entry name" value="tricorn interacting facor f3 domain"/>
    <property type="match status" value="1"/>
</dbReference>
<sequence length="765" mass="87200">MRRFYISIAVLLLIGTALHAQNRADTRWQYEAYPALPFQLQDIQLDVQVDPSSALIQGAGRYQIKARQPGVAELVFNTSDIEIQTVMQGETELNYRVSEDSLIISLPDTLKLNDTAELLITWQSSSSYGIHKDVYGNMWTSLNPKARRHWLPIPDHPRVESPVEATITIPAEKTAVFNGELIEDEVVSTDEKTLRWRSEKAVPVTGISLAVGNYVRETARSGVKRLTLYSAEQSIMPEIRSRLLQQAINFINEYEDKLSYEFPYPVLNIVVLPDHQWEEIQAGAGIIYLYQNLGSLPAQLKRGIVAQWLGNYQRYLDAPSANYELLRTILTGSAKANELQNADSLLSINAWNSWQQEFANTEADFFRNTLSGTLPNLIDEYRGVVLWDQYADFWYRRTGTFWDEVELPRYKKQVQPQQVKSDNAGYVYKVDYNYDEASGQLNLLFSAQGKELESLAGLQLTEYGFADTTRSEISFTGSVDTVTVQVSRAVEYVTLNNQEDLALELQENKPMMFWVNQLRSSEPELRKQAAIQLQAYADEPDLQLAIRDVLRTEDNEEVRAALYSTLGTITGGDTGTEQTFLNLLNSDDRETRLEAIKALSNYPGNENVSYSVRNVIRQSPADTVFRASVNTYKKIASTGSLLEIIQRFEQSAQNDQKAIYILERVVAEDTTGQALPLADEYLEASYPYSIRKSAFNILLRHENSAEYWRQELESLLSDRDPRIRYKALDAVLKISSQRAGDLLEERAKDEFDPRILEKIERLRNR</sequence>
<dbReference type="AlphaFoldDB" id="A0A521E9T5"/>
<dbReference type="Pfam" id="PF13646">
    <property type="entry name" value="HEAT_2"/>
    <property type="match status" value="1"/>
</dbReference>
<dbReference type="OrthoDB" id="1522410at2"/>
<dbReference type="Proteomes" id="UP000317557">
    <property type="component" value="Unassembled WGS sequence"/>
</dbReference>
<protein>
    <submittedName>
        <fullName evidence="3">HEAT repeat-containing protein</fullName>
    </submittedName>
</protein>
<dbReference type="SUPFAM" id="SSF48371">
    <property type="entry name" value="ARM repeat"/>
    <property type="match status" value="1"/>
</dbReference>
<dbReference type="RefSeq" id="WP_142455045.1">
    <property type="nucleotide sequence ID" value="NZ_FXTP01000011.1"/>
</dbReference>
<dbReference type="Pfam" id="PF17900">
    <property type="entry name" value="Peptidase_M1_N"/>
    <property type="match status" value="1"/>
</dbReference>
<accession>A0A521E9T5</accession>
<evidence type="ECO:0000313" key="3">
    <source>
        <dbReference type="EMBL" id="SMO80708.1"/>
    </source>
</evidence>
<keyword evidence="1" id="KW-0732">Signal</keyword>
<dbReference type="InterPro" id="IPR042097">
    <property type="entry name" value="Aminopeptidase_N-like_N_sf"/>
</dbReference>
<dbReference type="SUPFAM" id="SSF63737">
    <property type="entry name" value="Leukotriene A4 hydrolase N-terminal domain"/>
    <property type="match status" value="1"/>
</dbReference>
<proteinExistence type="predicted"/>
<feature type="signal peptide" evidence="1">
    <location>
        <begin position="1"/>
        <end position="20"/>
    </location>
</feature>
<reference evidence="3 4" key="1">
    <citation type="submission" date="2017-05" db="EMBL/GenBank/DDBJ databases">
        <authorList>
            <person name="Varghese N."/>
            <person name="Submissions S."/>
        </authorList>
    </citation>
    <scope>NUCLEOTIDE SEQUENCE [LARGE SCALE GENOMIC DNA]</scope>
    <source>
        <strain evidence="3 4">DSM 21985</strain>
    </source>
</reference>
<organism evidence="3 4">
    <name type="scientific">Gracilimonas mengyeensis</name>
    <dbReference type="NCBI Taxonomy" id="1302730"/>
    <lineage>
        <taxon>Bacteria</taxon>
        <taxon>Pseudomonadati</taxon>
        <taxon>Balneolota</taxon>
        <taxon>Balneolia</taxon>
        <taxon>Balneolales</taxon>
        <taxon>Balneolaceae</taxon>
        <taxon>Gracilimonas</taxon>
    </lineage>
</organism>
<gene>
    <name evidence="3" type="ORF">SAMN06265219_11148</name>
</gene>
<name>A0A521E9T5_9BACT</name>
<evidence type="ECO:0000313" key="4">
    <source>
        <dbReference type="Proteomes" id="UP000317557"/>
    </source>
</evidence>
<feature type="chain" id="PRO_5022143778" evidence="1">
    <location>
        <begin position="21"/>
        <end position="765"/>
    </location>
</feature>
<dbReference type="PANTHER" id="PTHR45726:SF3">
    <property type="entry name" value="LEUKOTRIENE A-4 HYDROLASE"/>
    <property type="match status" value="1"/>
</dbReference>
<dbReference type="Gene3D" id="1.25.10.10">
    <property type="entry name" value="Leucine-rich Repeat Variant"/>
    <property type="match status" value="1"/>
</dbReference>
<dbReference type="InterPro" id="IPR011989">
    <property type="entry name" value="ARM-like"/>
</dbReference>
<dbReference type="PANTHER" id="PTHR45726">
    <property type="entry name" value="LEUKOTRIENE A-4 HYDROLASE"/>
    <property type="match status" value="1"/>
</dbReference>
<dbReference type="InterPro" id="IPR045357">
    <property type="entry name" value="Aminopeptidase_N-like_N"/>
</dbReference>
<evidence type="ECO:0000256" key="1">
    <source>
        <dbReference type="SAM" id="SignalP"/>
    </source>
</evidence>
<dbReference type="EMBL" id="FXTP01000011">
    <property type="protein sequence ID" value="SMO80708.1"/>
    <property type="molecule type" value="Genomic_DNA"/>
</dbReference>
<dbReference type="InterPro" id="IPR016024">
    <property type="entry name" value="ARM-type_fold"/>
</dbReference>
<feature type="domain" description="Aminopeptidase N-like N-terminal" evidence="2">
    <location>
        <begin position="44"/>
        <end position="198"/>
    </location>
</feature>
<keyword evidence="4" id="KW-1185">Reference proteome</keyword>
<evidence type="ECO:0000259" key="2">
    <source>
        <dbReference type="Pfam" id="PF17900"/>
    </source>
</evidence>